<protein>
    <recommendedName>
        <fullName evidence="3">RBR-type E3 ubiquitin transferase</fullName>
    </recommendedName>
</protein>
<reference evidence="1 2" key="1">
    <citation type="submission" date="2021-04" db="EMBL/GenBank/DDBJ databases">
        <authorList>
            <person name="De Guttry C."/>
            <person name="Zahm M."/>
            <person name="Klopp C."/>
            <person name="Cabau C."/>
            <person name="Louis A."/>
            <person name="Berthelot C."/>
            <person name="Parey E."/>
            <person name="Roest Crollius H."/>
            <person name="Montfort J."/>
            <person name="Robinson-Rechavi M."/>
            <person name="Bucao C."/>
            <person name="Bouchez O."/>
            <person name="Gislard M."/>
            <person name="Lluch J."/>
            <person name="Milhes M."/>
            <person name="Lampietro C."/>
            <person name="Lopez Roques C."/>
            <person name="Donnadieu C."/>
            <person name="Braasch I."/>
            <person name="Desvignes T."/>
            <person name="Postlethwait J."/>
            <person name="Bobe J."/>
            <person name="Wedekind C."/>
            <person name="Guiguen Y."/>
        </authorList>
    </citation>
    <scope>NUCLEOTIDE SEQUENCE [LARGE SCALE GENOMIC DNA]</scope>
    <source>
        <strain evidence="1">Cs_M1</strain>
        <tissue evidence="1">Blood</tissue>
    </source>
</reference>
<dbReference type="EMBL" id="JAGTTL010000005">
    <property type="protein sequence ID" value="KAK6322330.1"/>
    <property type="molecule type" value="Genomic_DNA"/>
</dbReference>
<dbReference type="SUPFAM" id="SSF57850">
    <property type="entry name" value="RING/U-box"/>
    <property type="match status" value="1"/>
</dbReference>
<comment type="caution">
    <text evidence="1">The sequence shown here is derived from an EMBL/GenBank/DDBJ whole genome shotgun (WGS) entry which is preliminary data.</text>
</comment>
<name>A0AAN8MEM6_9TELE</name>
<organism evidence="1 2">
    <name type="scientific">Coregonus suidteri</name>
    <dbReference type="NCBI Taxonomy" id="861788"/>
    <lineage>
        <taxon>Eukaryota</taxon>
        <taxon>Metazoa</taxon>
        <taxon>Chordata</taxon>
        <taxon>Craniata</taxon>
        <taxon>Vertebrata</taxon>
        <taxon>Euteleostomi</taxon>
        <taxon>Actinopterygii</taxon>
        <taxon>Neopterygii</taxon>
        <taxon>Teleostei</taxon>
        <taxon>Protacanthopterygii</taxon>
        <taxon>Salmoniformes</taxon>
        <taxon>Salmonidae</taxon>
        <taxon>Coregoninae</taxon>
        <taxon>Coregonus</taxon>
    </lineage>
</organism>
<dbReference type="AlphaFoldDB" id="A0AAN8MEM6"/>
<dbReference type="Gene3D" id="1.20.120.1750">
    <property type="match status" value="1"/>
</dbReference>
<evidence type="ECO:0000313" key="1">
    <source>
        <dbReference type="EMBL" id="KAK6322330.1"/>
    </source>
</evidence>
<gene>
    <name evidence="1" type="ORF">J4Q44_G00071220</name>
</gene>
<dbReference type="Proteomes" id="UP001356427">
    <property type="component" value="Unassembled WGS sequence"/>
</dbReference>
<proteinExistence type="predicted"/>
<sequence>MSGSLLLAQSVPPTTLKCPGCHQAGARKVKGQCAVCQHCSMALRRVYQFCWACGREWPQSGGAPGGQGGHFSCPLPGCALRAALLSPEVIVDPCSSAQGCPFFRACPGCKAILTHTGEGCPNIICPHCDKEFCFRCLKDSYDCEEEDDDFEDPVPCIVVDNSQSLRELEL</sequence>
<evidence type="ECO:0008006" key="3">
    <source>
        <dbReference type="Google" id="ProtNLM"/>
    </source>
</evidence>
<evidence type="ECO:0000313" key="2">
    <source>
        <dbReference type="Proteomes" id="UP001356427"/>
    </source>
</evidence>
<accession>A0AAN8MEM6</accession>
<keyword evidence="2" id="KW-1185">Reference proteome</keyword>